<reference evidence="3" key="1">
    <citation type="journal article" date="2020" name="Stud. Mycol.">
        <title>101 Dothideomycetes genomes: a test case for predicting lifestyles and emergence of pathogens.</title>
        <authorList>
            <person name="Haridas S."/>
            <person name="Albert R."/>
            <person name="Binder M."/>
            <person name="Bloem J."/>
            <person name="Labutti K."/>
            <person name="Salamov A."/>
            <person name="Andreopoulos B."/>
            <person name="Baker S."/>
            <person name="Barry K."/>
            <person name="Bills G."/>
            <person name="Bluhm B."/>
            <person name="Cannon C."/>
            <person name="Castanera R."/>
            <person name="Culley D."/>
            <person name="Daum C."/>
            <person name="Ezra D."/>
            <person name="Gonzalez J."/>
            <person name="Henrissat B."/>
            <person name="Kuo A."/>
            <person name="Liang C."/>
            <person name="Lipzen A."/>
            <person name="Lutzoni F."/>
            <person name="Magnuson J."/>
            <person name="Mondo S."/>
            <person name="Nolan M."/>
            <person name="Ohm R."/>
            <person name="Pangilinan J."/>
            <person name="Park H.-J."/>
            <person name="Ramirez L."/>
            <person name="Alfaro M."/>
            <person name="Sun H."/>
            <person name="Tritt A."/>
            <person name="Yoshinaga Y."/>
            <person name="Zwiers L.-H."/>
            <person name="Turgeon B."/>
            <person name="Goodwin S."/>
            <person name="Spatafora J."/>
            <person name="Crous P."/>
            <person name="Grigoriev I."/>
        </authorList>
    </citation>
    <scope>NUCLEOTIDE SEQUENCE</scope>
    <source>
        <strain evidence="3">CBS 125425</strain>
    </source>
</reference>
<feature type="compositionally biased region" description="Basic and acidic residues" evidence="1">
    <location>
        <begin position="281"/>
        <end position="292"/>
    </location>
</feature>
<dbReference type="EMBL" id="ML996222">
    <property type="protein sequence ID" value="KAF2730236.1"/>
    <property type="molecule type" value="Genomic_DNA"/>
</dbReference>
<feature type="compositionally biased region" description="Basic and acidic residues" evidence="1">
    <location>
        <begin position="76"/>
        <end position="94"/>
    </location>
</feature>
<evidence type="ECO:0000313" key="4">
    <source>
        <dbReference type="Proteomes" id="UP000799444"/>
    </source>
</evidence>
<keyword evidence="2" id="KW-0812">Transmembrane</keyword>
<organism evidence="3 4">
    <name type="scientific">Polyplosphaeria fusca</name>
    <dbReference type="NCBI Taxonomy" id="682080"/>
    <lineage>
        <taxon>Eukaryota</taxon>
        <taxon>Fungi</taxon>
        <taxon>Dikarya</taxon>
        <taxon>Ascomycota</taxon>
        <taxon>Pezizomycotina</taxon>
        <taxon>Dothideomycetes</taxon>
        <taxon>Pleosporomycetidae</taxon>
        <taxon>Pleosporales</taxon>
        <taxon>Tetraplosphaeriaceae</taxon>
        <taxon>Polyplosphaeria</taxon>
    </lineage>
</organism>
<accession>A0A9P4QSQ1</accession>
<dbReference type="OrthoDB" id="3800531at2759"/>
<feature type="compositionally biased region" description="Acidic residues" evidence="1">
    <location>
        <begin position="239"/>
        <end position="250"/>
    </location>
</feature>
<dbReference type="Proteomes" id="UP000799444">
    <property type="component" value="Unassembled WGS sequence"/>
</dbReference>
<feature type="region of interest" description="Disordered" evidence="1">
    <location>
        <begin position="76"/>
        <end position="112"/>
    </location>
</feature>
<feature type="transmembrane region" description="Helical" evidence="2">
    <location>
        <begin position="121"/>
        <end position="139"/>
    </location>
</feature>
<sequence>MNNPMPTPTNRFPITSLDDPIFGWMAQQAEAAIPEECRGNPDFFESNGSPAPIFCTVALCFFTIMTEFLANGAKNTEPKKKADENDNAPNRDAEANAQENGTQKGSVTFSNPSPRLRMKRLIGASLAIIPVIITFGIRMDTVRSLADKCSPYYGVELNWTFVVLFNIMPFIAASTAWLRAFVDCLLVRWNKSLSYWMWPPVFPISYGFYPLLAVLGLCMMEGPKAIQWLMGNPDMREEGEEATELGEVDEESRPLVADVDAPEDDEVTVVGGSSSPVEDGFEGRELKGADLV</sequence>
<evidence type="ECO:0000256" key="2">
    <source>
        <dbReference type="SAM" id="Phobius"/>
    </source>
</evidence>
<keyword evidence="2" id="KW-1133">Transmembrane helix</keyword>
<evidence type="ECO:0000313" key="3">
    <source>
        <dbReference type="EMBL" id="KAF2730236.1"/>
    </source>
</evidence>
<feature type="region of interest" description="Disordered" evidence="1">
    <location>
        <begin position="239"/>
        <end position="292"/>
    </location>
</feature>
<proteinExistence type="predicted"/>
<keyword evidence="4" id="KW-1185">Reference proteome</keyword>
<protein>
    <submittedName>
        <fullName evidence="3">Uncharacterized protein</fullName>
    </submittedName>
</protein>
<feature type="compositionally biased region" description="Polar residues" evidence="1">
    <location>
        <begin position="97"/>
        <end position="112"/>
    </location>
</feature>
<name>A0A9P4QSQ1_9PLEO</name>
<comment type="caution">
    <text evidence="3">The sequence shown here is derived from an EMBL/GenBank/DDBJ whole genome shotgun (WGS) entry which is preliminary data.</text>
</comment>
<feature type="transmembrane region" description="Helical" evidence="2">
    <location>
        <begin position="193"/>
        <end position="217"/>
    </location>
</feature>
<feature type="transmembrane region" description="Helical" evidence="2">
    <location>
        <begin position="51"/>
        <end position="70"/>
    </location>
</feature>
<gene>
    <name evidence="3" type="ORF">EJ04DRAFT_48492</name>
</gene>
<feature type="transmembrane region" description="Helical" evidence="2">
    <location>
        <begin position="159"/>
        <end position="181"/>
    </location>
</feature>
<dbReference type="AlphaFoldDB" id="A0A9P4QSQ1"/>
<keyword evidence="2" id="KW-0472">Membrane</keyword>
<evidence type="ECO:0000256" key="1">
    <source>
        <dbReference type="SAM" id="MobiDB-lite"/>
    </source>
</evidence>